<evidence type="ECO:0000313" key="2">
    <source>
        <dbReference type="Proteomes" id="UP001497382"/>
    </source>
</evidence>
<reference evidence="1 2" key="1">
    <citation type="submission" date="2024-04" db="EMBL/GenBank/DDBJ databases">
        <authorList>
            <person name="Rising A."/>
            <person name="Reimegard J."/>
            <person name="Sonavane S."/>
            <person name="Akerstrom W."/>
            <person name="Nylinder S."/>
            <person name="Hedman E."/>
            <person name="Kallberg Y."/>
        </authorList>
    </citation>
    <scope>NUCLEOTIDE SEQUENCE [LARGE SCALE GENOMIC DNA]</scope>
</reference>
<name>A0AAV1Z5M9_9ARAC</name>
<dbReference type="EMBL" id="CAXIEN010000024">
    <property type="protein sequence ID" value="CAL1266743.1"/>
    <property type="molecule type" value="Genomic_DNA"/>
</dbReference>
<sequence length="18" mass="2201">MKCNIFFDPINKIFKADR</sequence>
<accession>A0AAV1Z5M9</accession>
<dbReference type="AlphaFoldDB" id="A0AAV1Z5M9"/>
<evidence type="ECO:0000313" key="1">
    <source>
        <dbReference type="EMBL" id="CAL1266743.1"/>
    </source>
</evidence>
<proteinExistence type="predicted"/>
<organism evidence="1 2">
    <name type="scientific">Larinioides sclopetarius</name>
    <dbReference type="NCBI Taxonomy" id="280406"/>
    <lineage>
        <taxon>Eukaryota</taxon>
        <taxon>Metazoa</taxon>
        <taxon>Ecdysozoa</taxon>
        <taxon>Arthropoda</taxon>
        <taxon>Chelicerata</taxon>
        <taxon>Arachnida</taxon>
        <taxon>Araneae</taxon>
        <taxon>Araneomorphae</taxon>
        <taxon>Entelegynae</taxon>
        <taxon>Araneoidea</taxon>
        <taxon>Araneidae</taxon>
        <taxon>Larinioides</taxon>
    </lineage>
</organism>
<protein>
    <submittedName>
        <fullName evidence="1">Uncharacterized protein</fullName>
    </submittedName>
</protein>
<comment type="caution">
    <text evidence="1">The sequence shown here is derived from an EMBL/GenBank/DDBJ whole genome shotgun (WGS) entry which is preliminary data.</text>
</comment>
<dbReference type="Proteomes" id="UP001497382">
    <property type="component" value="Unassembled WGS sequence"/>
</dbReference>
<keyword evidence="2" id="KW-1185">Reference proteome</keyword>
<gene>
    <name evidence="1" type="ORF">LARSCL_LOCUS3266</name>
</gene>